<dbReference type="FunFam" id="3.30.1360.40:FF:000002">
    <property type="entry name" value="DNA gyrase subunit A"/>
    <property type="match status" value="1"/>
</dbReference>
<comment type="similarity">
    <text evidence="2 9">Belongs to the type II topoisomerase GyrA/ParC subunit family.</text>
</comment>
<evidence type="ECO:0000256" key="1">
    <source>
        <dbReference type="ARBA" id="ARBA00000185"/>
    </source>
</evidence>
<dbReference type="NCBIfam" id="NF004043">
    <property type="entry name" value="PRK05560.1"/>
    <property type="match status" value="1"/>
</dbReference>
<dbReference type="PROSITE" id="PS52040">
    <property type="entry name" value="TOPO_IIA"/>
    <property type="match status" value="1"/>
</dbReference>
<evidence type="ECO:0000256" key="2">
    <source>
        <dbReference type="ARBA" id="ARBA00008263"/>
    </source>
</evidence>
<dbReference type="GO" id="GO:0006265">
    <property type="term" value="P:DNA topological change"/>
    <property type="evidence" value="ECO:0007669"/>
    <property type="project" value="UniProtKB-UniRule"/>
</dbReference>
<dbReference type="FunFam" id="2.120.10.90:FF:000004">
    <property type="entry name" value="DNA gyrase subunit A"/>
    <property type="match status" value="1"/>
</dbReference>
<dbReference type="Pfam" id="PF00521">
    <property type="entry name" value="DNA_topoisoIV"/>
    <property type="match status" value="1"/>
</dbReference>
<evidence type="ECO:0000256" key="3">
    <source>
        <dbReference type="ARBA" id="ARBA00022490"/>
    </source>
</evidence>
<dbReference type="NCBIfam" id="TIGR01063">
    <property type="entry name" value="gyrA"/>
    <property type="match status" value="1"/>
</dbReference>
<dbReference type="PANTHER" id="PTHR43493:SF5">
    <property type="entry name" value="DNA GYRASE SUBUNIT A, CHLOROPLASTIC_MITOCHONDRIAL"/>
    <property type="match status" value="1"/>
</dbReference>
<dbReference type="EMBL" id="PETL01000135">
    <property type="protein sequence ID" value="PIV64340.1"/>
    <property type="molecule type" value="Genomic_DNA"/>
</dbReference>
<dbReference type="Gene3D" id="2.120.10.90">
    <property type="entry name" value="DNA gyrase/topoisomerase IV, subunit A, C-terminal"/>
    <property type="match status" value="1"/>
</dbReference>
<comment type="function">
    <text evidence="9">A type II topoisomerase that negatively supercoils closed circular double-stranded (ds) DNA in an ATP-dependent manner to modulate DNA topology and maintain chromosomes in an underwound state. Negative supercoiling favors strand separation, and DNA replication, transcription, recombination and repair, all of which involve strand separation. Also able to catalyze the interconversion of other topological isomers of dsDNA rings, including catenanes and knotted rings. Type II topoisomerases break and join 2 DNA strands simultaneously in an ATP-dependent manner.</text>
</comment>
<dbReference type="GO" id="GO:0003677">
    <property type="term" value="F:DNA binding"/>
    <property type="evidence" value="ECO:0007669"/>
    <property type="project" value="UniProtKB-UniRule"/>
</dbReference>
<dbReference type="InterPro" id="IPR013757">
    <property type="entry name" value="Topo_IIA_A_a_sf"/>
</dbReference>
<comment type="miscellaneous">
    <text evidence="9">Few gyrases are as efficient as E.coli at forming negative supercoils. Not all organisms have 2 type II topoisomerases; in organisms with a single type II topoisomerase this enzyme also has to decatenate newly replicated chromosomes.</text>
</comment>
<feature type="active site" description="O-(5'-phospho-DNA)-tyrosine intermediate" evidence="9 10">
    <location>
        <position position="127"/>
    </location>
</feature>
<dbReference type="Pfam" id="PF03989">
    <property type="entry name" value="DNA_gyraseA_C"/>
    <property type="match status" value="6"/>
</dbReference>
<evidence type="ECO:0000256" key="8">
    <source>
        <dbReference type="ARBA" id="ARBA00023235"/>
    </source>
</evidence>
<keyword evidence="11" id="KW-0175">Coiled coil</keyword>
<evidence type="ECO:0000313" key="13">
    <source>
        <dbReference type="EMBL" id="PIV64340.1"/>
    </source>
</evidence>
<dbReference type="InterPro" id="IPR035516">
    <property type="entry name" value="Gyrase/topoIV_suA_C"/>
</dbReference>
<dbReference type="SMART" id="SM00434">
    <property type="entry name" value="TOP4c"/>
    <property type="match status" value="1"/>
</dbReference>
<dbReference type="SUPFAM" id="SSF101904">
    <property type="entry name" value="GyrA/ParC C-terminal domain-like"/>
    <property type="match status" value="1"/>
</dbReference>
<evidence type="ECO:0000256" key="4">
    <source>
        <dbReference type="ARBA" id="ARBA00022741"/>
    </source>
</evidence>
<keyword evidence="8 9" id="KW-0413">Isomerase</keyword>
<keyword evidence="6 9" id="KW-0799">Topoisomerase</keyword>
<evidence type="ECO:0000259" key="12">
    <source>
        <dbReference type="PROSITE" id="PS52040"/>
    </source>
</evidence>
<evidence type="ECO:0000256" key="7">
    <source>
        <dbReference type="ARBA" id="ARBA00023125"/>
    </source>
</evidence>
<dbReference type="GO" id="GO:0005524">
    <property type="term" value="F:ATP binding"/>
    <property type="evidence" value="ECO:0007669"/>
    <property type="project" value="UniProtKB-UniRule"/>
</dbReference>
<sequence>MKKEKEIAVKERITPIEIEKEMKSSYIDYAMSVIVGRALPDVRDGLKPVHRRILYAMSELGVGPAKAYKKSARIVGEVMGKYHPHGDVAIYDTIARMCQDFSLRYPLIDGQGNFGSVDGDRPAAMRYTEARLSAVATYLLSDIEKQTINFVPNFDGTLPEPTILPSALPNLLLNGSSGIAVGMATNIPPHNLNEVIDALLYLIDQPQTSLEELMKFLPGPDFPTGGFICGKKGILEAYRTGRGIITLQGRVSTEELERGRSALIVTELPYEVNKSILIENIANLAQEKKIEGISNIRDESDKKGMRICIELKAGENSEVVLNQLYKHTALRTSFGIINLALVKNRPRVLSLNQLLSYYLEHRQEIVRRRTQFDLKKAENRAHILAGLKIALLHIEDVIKLIRKSPAVEAAKSSLMKNFKLSSLQADSILAMPLSRLTKLERDKIDNEHKELTKEIERLKVILSDEKKILGVIKNELKETRKRFGDKRRTKIIAPIGELFDLDFIKKEDAVVTVSAAGYVKRVPVETYHRQHRGGRGIIGAGIKEEDYIKHFFVASTHDTILFFTNKGRVYWFPTYQIPEASRQSKGKAVINLLKISTDETTTAIIPLKEYSDNLFLLMATKKGIVKKTPVSAYSHQRRSGIIALTLKENDELIKVKLTDGKKNIILSTKEGKSIHFAESDIRSMGRTASGVRGIRLAKEDVVRGVEIAEENHFLLTITANGYGKRSKIKLYRKQKRGGKGIIDIKTIGRNGEVVSVKSVQDDDEIMLITAKGILIRVPIKDIRAIGRNTQGVKLINLESGDHIADSALVLKGKEGIPNL</sequence>
<dbReference type="CDD" id="cd00187">
    <property type="entry name" value="TOP4c"/>
    <property type="match status" value="1"/>
</dbReference>
<gene>
    <name evidence="9" type="primary">gyrA</name>
    <name evidence="13" type="ORF">COS11_02690</name>
</gene>
<dbReference type="NCBIfam" id="NF004044">
    <property type="entry name" value="PRK05561.1"/>
    <property type="match status" value="1"/>
</dbReference>
<name>A0A2M7E9C5_9BACT</name>
<dbReference type="InterPro" id="IPR013758">
    <property type="entry name" value="Topo_IIA_A/C_ab"/>
</dbReference>
<dbReference type="HAMAP" id="MF_01897">
    <property type="entry name" value="GyrA"/>
    <property type="match status" value="1"/>
</dbReference>
<dbReference type="InterPro" id="IPR006691">
    <property type="entry name" value="GyrA/parC_rep"/>
</dbReference>
<dbReference type="InterPro" id="IPR002205">
    <property type="entry name" value="Topo_IIA_dom_A"/>
</dbReference>
<evidence type="ECO:0000256" key="9">
    <source>
        <dbReference type="HAMAP-Rule" id="MF_01897"/>
    </source>
</evidence>
<dbReference type="InterPro" id="IPR013760">
    <property type="entry name" value="Topo_IIA-like_dom_sf"/>
</dbReference>
<comment type="caution">
    <text evidence="13">The sequence shown here is derived from an EMBL/GenBank/DDBJ whole genome shotgun (WGS) entry which is preliminary data.</text>
</comment>
<evidence type="ECO:0000256" key="10">
    <source>
        <dbReference type="PROSITE-ProRule" id="PRU01384"/>
    </source>
</evidence>
<dbReference type="GO" id="GO:0006261">
    <property type="term" value="P:DNA-templated DNA replication"/>
    <property type="evidence" value="ECO:0007669"/>
    <property type="project" value="UniProtKB-UniRule"/>
</dbReference>
<dbReference type="Proteomes" id="UP000228886">
    <property type="component" value="Unassembled WGS sequence"/>
</dbReference>
<keyword evidence="7 9" id="KW-0238">DNA-binding</keyword>
<dbReference type="FunFam" id="1.10.268.10:FF:000001">
    <property type="entry name" value="DNA gyrase subunit A"/>
    <property type="match status" value="1"/>
</dbReference>
<accession>A0A2M7E9C5</accession>
<dbReference type="GO" id="GO:0005737">
    <property type="term" value="C:cytoplasm"/>
    <property type="evidence" value="ECO:0007669"/>
    <property type="project" value="UniProtKB-SubCell"/>
</dbReference>
<dbReference type="InterPro" id="IPR005743">
    <property type="entry name" value="GyrA"/>
</dbReference>
<evidence type="ECO:0000256" key="6">
    <source>
        <dbReference type="ARBA" id="ARBA00023029"/>
    </source>
</evidence>
<dbReference type="AlphaFoldDB" id="A0A2M7E9C5"/>
<dbReference type="EC" id="5.6.2.2" evidence="9"/>
<proteinExistence type="inferred from homology"/>
<organism evidence="13 14">
    <name type="scientific">bacterium (Candidatus Ratteibacteria) CG01_land_8_20_14_3_00_40_19</name>
    <dbReference type="NCBI Taxonomy" id="2014290"/>
    <lineage>
        <taxon>Bacteria</taxon>
        <taxon>Candidatus Ratteibacteria</taxon>
    </lineage>
</organism>
<dbReference type="GO" id="GO:0034335">
    <property type="term" value="F:DNA negative supercoiling activity"/>
    <property type="evidence" value="ECO:0007669"/>
    <property type="project" value="UniProtKB-ARBA"/>
</dbReference>
<dbReference type="Gene3D" id="1.10.268.10">
    <property type="entry name" value="Topoisomerase, domain 3"/>
    <property type="match status" value="1"/>
</dbReference>
<protein>
    <recommendedName>
        <fullName evidence="9">DNA gyrase subunit A</fullName>
        <ecNumber evidence="9">5.6.2.2</ecNumber>
    </recommendedName>
</protein>
<dbReference type="FunFam" id="3.90.199.10:FF:000001">
    <property type="entry name" value="DNA gyrase subunit A"/>
    <property type="match status" value="1"/>
</dbReference>
<evidence type="ECO:0000256" key="5">
    <source>
        <dbReference type="ARBA" id="ARBA00022840"/>
    </source>
</evidence>
<dbReference type="InterPro" id="IPR050220">
    <property type="entry name" value="Type_II_DNA_Topoisomerases"/>
</dbReference>
<dbReference type="PANTHER" id="PTHR43493">
    <property type="entry name" value="DNA GYRASE/TOPOISOMERASE SUBUNIT A"/>
    <property type="match status" value="1"/>
</dbReference>
<dbReference type="GO" id="GO:0005694">
    <property type="term" value="C:chromosome"/>
    <property type="evidence" value="ECO:0007669"/>
    <property type="project" value="InterPro"/>
</dbReference>
<feature type="coiled-coil region" evidence="11">
    <location>
        <begin position="441"/>
        <end position="468"/>
    </location>
</feature>
<dbReference type="Gene3D" id="3.90.199.10">
    <property type="entry name" value="Topoisomerase II, domain 5"/>
    <property type="match status" value="1"/>
</dbReference>
<evidence type="ECO:0000256" key="11">
    <source>
        <dbReference type="SAM" id="Coils"/>
    </source>
</evidence>
<dbReference type="Gene3D" id="3.30.1360.40">
    <property type="match status" value="1"/>
</dbReference>
<feature type="domain" description="Topo IIA-type catalytic" evidence="12">
    <location>
        <begin position="39"/>
        <end position="509"/>
    </location>
</feature>
<feature type="short sequence motif" description="GyrA-box" evidence="9">
    <location>
        <begin position="530"/>
        <end position="536"/>
    </location>
</feature>
<keyword evidence="5 9" id="KW-0067">ATP-binding</keyword>
<comment type="subunit">
    <text evidence="9">Heterotetramer, composed of two GyrA and two GyrB chains. In the heterotetramer, GyrA contains the active site tyrosine that forms a transient covalent intermediate with DNA, while GyrB binds cofactors and catalyzes ATP hydrolysis.</text>
</comment>
<keyword evidence="4 9" id="KW-0547">Nucleotide-binding</keyword>
<reference evidence="14" key="1">
    <citation type="submission" date="2017-09" db="EMBL/GenBank/DDBJ databases">
        <title>Depth-based differentiation of microbial function through sediment-hosted aquifers and enrichment of novel symbionts in the deep terrestrial subsurface.</title>
        <authorList>
            <person name="Probst A.J."/>
            <person name="Ladd B."/>
            <person name="Jarett J.K."/>
            <person name="Geller-Mcgrath D.E."/>
            <person name="Sieber C.M.K."/>
            <person name="Emerson J.B."/>
            <person name="Anantharaman K."/>
            <person name="Thomas B.C."/>
            <person name="Malmstrom R."/>
            <person name="Stieglmeier M."/>
            <person name="Klingl A."/>
            <person name="Woyke T."/>
            <person name="Ryan C.M."/>
            <person name="Banfield J.F."/>
        </authorList>
    </citation>
    <scope>NUCLEOTIDE SEQUENCE [LARGE SCALE GENOMIC DNA]</scope>
</reference>
<evidence type="ECO:0000313" key="14">
    <source>
        <dbReference type="Proteomes" id="UP000228886"/>
    </source>
</evidence>
<comment type="subcellular location">
    <subcellularLocation>
        <location evidence="9">Cytoplasm</location>
    </subcellularLocation>
</comment>
<dbReference type="SUPFAM" id="SSF56719">
    <property type="entry name" value="Type II DNA topoisomerase"/>
    <property type="match status" value="1"/>
</dbReference>
<keyword evidence="3 9" id="KW-0963">Cytoplasm</keyword>
<comment type="catalytic activity">
    <reaction evidence="1 9 10">
        <text>ATP-dependent breakage, passage and rejoining of double-stranded DNA.</text>
        <dbReference type="EC" id="5.6.2.2"/>
    </reaction>
</comment>
<dbReference type="GO" id="GO:0009330">
    <property type="term" value="C:DNA topoisomerase type II (double strand cut, ATP-hydrolyzing) complex"/>
    <property type="evidence" value="ECO:0007669"/>
    <property type="project" value="TreeGrafter"/>
</dbReference>